<evidence type="ECO:0000259" key="2">
    <source>
        <dbReference type="SMART" id="SM00960"/>
    </source>
</evidence>
<dbReference type="InterPro" id="IPR004942">
    <property type="entry name" value="Roadblock/LAMTOR2_dom"/>
</dbReference>
<dbReference type="RefSeq" id="WP_004560943.1">
    <property type="nucleotide sequence ID" value="NZ_AOUO01000665.1"/>
</dbReference>
<dbReference type="Proteomes" id="UP000014139">
    <property type="component" value="Unassembled WGS sequence"/>
</dbReference>
<dbReference type="Pfam" id="PF03259">
    <property type="entry name" value="Robl_LC7"/>
    <property type="match status" value="1"/>
</dbReference>
<dbReference type="EMBL" id="AOUO01000665">
    <property type="protein sequence ID" value="EOD63062.1"/>
    <property type="molecule type" value="Genomic_DNA"/>
</dbReference>
<dbReference type="Gene3D" id="3.30.450.30">
    <property type="entry name" value="Dynein light chain 2a, cytoplasmic"/>
    <property type="match status" value="1"/>
</dbReference>
<evidence type="ECO:0000313" key="4">
    <source>
        <dbReference type="Proteomes" id="UP000014139"/>
    </source>
</evidence>
<proteinExistence type="predicted"/>
<dbReference type="eggNOG" id="COG2018">
    <property type="taxonomic scope" value="Bacteria"/>
</dbReference>
<dbReference type="OrthoDB" id="3689598at2"/>
<name>R1FUH6_9PSEU</name>
<feature type="region of interest" description="Disordered" evidence="1">
    <location>
        <begin position="1"/>
        <end position="31"/>
    </location>
</feature>
<accession>R1FUH6</accession>
<dbReference type="PATRIC" id="fig|1292037.4.peg.7311"/>
<reference evidence="3 4" key="1">
    <citation type="submission" date="2013-02" db="EMBL/GenBank/DDBJ databases">
        <title>Draft genome sequence of Amycolatopsis vancoresmycina strain DSM 44592T.</title>
        <authorList>
            <person name="Kumar S."/>
            <person name="Kaur N."/>
            <person name="Kaur C."/>
            <person name="Raghava G.P.S."/>
            <person name="Mayilraj S."/>
        </authorList>
    </citation>
    <scope>NUCLEOTIDE SEQUENCE [LARGE SCALE GENOMIC DNA]</scope>
    <source>
        <strain evidence="3 4">DSM 44592</strain>
    </source>
</reference>
<organism evidence="3 4">
    <name type="scientific">Amycolatopsis vancoresmycina DSM 44592</name>
    <dbReference type="NCBI Taxonomy" id="1292037"/>
    <lineage>
        <taxon>Bacteria</taxon>
        <taxon>Bacillati</taxon>
        <taxon>Actinomycetota</taxon>
        <taxon>Actinomycetes</taxon>
        <taxon>Pseudonocardiales</taxon>
        <taxon>Pseudonocardiaceae</taxon>
        <taxon>Amycolatopsis</taxon>
    </lineage>
</organism>
<evidence type="ECO:0000256" key="1">
    <source>
        <dbReference type="SAM" id="MobiDB-lite"/>
    </source>
</evidence>
<comment type="caution">
    <text evidence="3">The sequence shown here is derived from an EMBL/GenBank/DDBJ whole genome shotgun (WGS) entry which is preliminary data.</text>
</comment>
<dbReference type="SUPFAM" id="SSF103196">
    <property type="entry name" value="Roadblock/LC7 domain"/>
    <property type="match status" value="1"/>
</dbReference>
<dbReference type="SMART" id="SM00960">
    <property type="entry name" value="Robl_LC7"/>
    <property type="match status" value="1"/>
</dbReference>
<protein>
    <submittedName>
        <fullName evidence="3">Roadblock/LC7 family protein</fullName>
    </submittedName>
</protein>
<sequence length="171" mass="17967">MSEAHAERAALPKRGSTPVVPDARRVASAVSPEDAARTSAALRDIRGRIDWKNVKGLLAASRDGLLLCSDTRDIEDDSVAAMAASAVGLAVQFTGRAGVGAPRAAIFEGAYGHVGVFTTKEGILLVVLGERDTTMGLFNVAARQALSLFQEAVADRRVRSVRDIAPADGNR</sequence>
<feature type="domain" description="Roadblock/LAMTOR2" evidence="2">
    <location>
        <begin position="42"/>
        <end position="129"/>
    </location>
</feature>
<keyword evidence="4" id="KW-1185">Reference proteome</keyword>
<feature type="compositionally biased region" description="Basic and acidic residues" evidence="1">
    <location>
        <begin position="1"/>
        <end position="10"/>
    </location>
</feature>
<evidence type="ECO:0000313" key="3">
    <source>
        <dbReference type="EMBL" id="EOD63062.1"/>
    </source>
</evidence>
<dbReference type="AlphaFoldDB" id="R1FUH6"/>
<gene>
    <name evidence="3" type="ORF">H480_38950</name>
</gene>